<sequence length="121" mass="14079">LCRCFKPVSCSKRSKATHSVCCIVGISCDASKSGTRRVLIKNRRQPRMQARMRLVLQAMEVLMVIKMQLAANLQMLQMQGQMVGRRRKNDNVKVKVPSLLVKTFTWMRWRLCGLRRKRCKI</sequence>
<name>A0A1E5VSA9_9POAL</name>
<gene>
    <name evidence="1" type="ORF">BAE44_0011002</name>
</gene>
<feature type="non-terminal residue" evidence="1">
    <location>
        <position position="1"/>
    </location>
</feature>
<comment type="caution">
    <text evidence="1">The sequence shown here is derived from an EMBL/GenBank/DDBJ whole genome shotgun (WGS) entry which is preliminary data.</text>
</comment>
<organism evidence="1 2">
    <name type="scientific">Dichanthelium oligosanthes</name>
    <dbReference type="NCBI Taxonomy" id="888268"/>
    <lineage>
        <taxon>Eukaryota</taxon>
        <taxon>Viridiplantae</taxon>
        <taxon>Streptophyta</taxon>
        <taxon>Embryophyta</taxon>
        <taxon>Tracheophyta</taxon>
        <taxon>Spermatophyta</taxon>
        <taxon>Magnoliopsida</taxon>
        <taxon>Liliopsida</taxon>
        <taxon>Poales</taxon>
        <taxon>Poaceae</taxon>
        <taxon>PACMAD clade</taxon>
        <taxon>Panicoideae</taxon>
        <taxon>Panicodae</taxon>
        <taxon>Paniceae</taxon>
        <taxon>Dichantheliinae</taxon>
        <taxon>Dichanthelium</taxon>
    </lineage>
</organism>
<dbReference type="Proteomes" id="UP000095767">
    <property type="component" value="Unassembled WGS sequence"/>
</dbReference>
<dbReference type="AlphaFoldDB" id="A0A1E5VSA9"/>
<dbReference type="EMBL" id="LWDX02031148">
    <property type="protein sequence ID" value="OEL27981.1"/>
    <property type="molecule type" value="Genomic_DNA"/>
</dbReference>
<accession>A0A1E5VSA9</accession>
<evidence type="ECO:0000313" key="2">
    <source>
        <dbReference type="Proteomes" id="UP000095767"/>
    </source>
</evidence>
<protein>
    <submittedName>
        <fullName evidence="1">Uncharacterized protein</fullName>
    </submittedName>
</protein>
<proteinExistence type="predicted"/>
<keyword evidence="2" id="KW-1185">Reference proteome</keyword>
<evidence type="ECO:0000313" key="1">
    <source>
        <dbReference type="EMBL" id="OEL27981.1"/>
    </source>
</evidence>
<reference evidence="1 2" key="1">
    <citation type="submission" date="2016-09" db="EMBL/GenBank/DDBJ databases">
        <title>The draft genome of Dichanthelium oligosanthes: A C3 panicoid grass species.</title>
        <authorList>
            <person name="Studer A.J."/>
            <person name="Schnable J.C."/>
            <person name="Brutnell T.P."/>
        </authorList>
    </citation>
    <scope>NUCLEOTIDE SEQUENCE [LARGE SCALE GENOMIC DNA]</scope>
    <source>
        <strain evidence="2">cv. Kellogg 1175</strain>
        <tissue evidence="1">Leaf</tissue>
    </source>
</reference>